<accession>A0A9X3CSA4</accession>
<gene>
    <name evidence="1" type="ORF">MD535_22265</name>
</gene>
<evidence type="ECO:0000313" key="1">
    <source>
        <dbReference type="EMBL" id="MCW8348717.1"/>
    </source>
</evidence>
<dbReference type="RefSeq" id="WP_265677321.1">
    <property type="nucleotide sequence ID" value="NZ_JAKRRY010000045.1"/>
</dbReference>
<comment type="caution">
    <text evidence="1">The sequence shown here is derived from an EMBL/GenBank/DDBJ whole genome shotgun (WGS) entry which is preliminary data.</text>
</comment>
<dbReference type="EMBL" id="JAKRRY010000045">
    <property type="protein sequence ID" value="MCW8348717.1"/>
    <property type="molecule type" value="Genomic_DNA"/>
</dbReference>
<dbReference type="AlphaFoldDB" id="A0A9X3CSA4"/>
<reference evidence="1" key="1">
    <citation type="submission" date="2022-02" db="EMBL/GenBank/DDBJ databases">
        <title>Vibrio sp. nov, a new bacterium isolated from seawater.</title>
        <authorList>
            <person name="Yuan Y."/>
        </authorList>
    </citation>
    <scope>NUCLEOTIDE SEQUENCE</scope>
    <source>
        <strain evidence="1">ZSDZ65</strain>
    </source>
</reference>
<sequence length="201" mass="23476">MDILFAYALLTVLVGLMLAITFKKQAFSPHYFLRRRLQTTAVNSLLLLWGGTLAIPNVTWPLLVTLMGLVYLYGFAYILPEHPNLTFIPSLFKRELNVHLTDIETPFNRGVYRDLIALINTMPSYRVHRLILTSPLLAKNGEFRNTDMLEMYGVTVESKVSSHWRAPLQAFTLYRYKYWKKSPVFKDSDIKRRYQLLLTRQ</sequence>
<proteinExistence type="predicted"/>
<evidence type="ECO:0000313" key="2">
    <source>
        <dbReference type="Proteomes" id="UP001155587"/>
    </source>
</evidence>
<dbReference type="Proteomes" id="UP001155587">
    <property type="component" value="Unassembled WGS sequence"/>
</dbReference>
<name>A0A9X3CSA4_9VIBR</name>
<keyword evidence="2" id="KW-1185">Reference proteome</keyword>
<organism evidence="1 2">
    <name type="scientific">Vibrio qingdaonensis</name>
    <dbReference type="NCBI Taxonomy" id="2829491"/>
    <lineage>
        <taxon>Bacteria</taxon>
        <taxon>Pseudomonadati</taxon>
        <taxon>Pseudomonadota</taxon>
        <taxon>Gammaproteobacteria</taxon>
        <taxon>Vibrionales</taxon>
        <taxon>Vibrionaceae</taxon>
        <taxon>Vibrio</taxon>
    </lineage>
</organism>
<protein>
    <submittedName>
        <fullName evidence="1">Uncharacterized protein</fullName>
    </submittedName>
</protein>